<dbReference type="SUPFAM" id="SSF81296">
    <property type="entry name" value="E set domains"/>
    <property type="match status" value="1"/>
</dbReference>
<evidence type="ECO:0000259" key="4">
    <source>
        <dbReference type="Pfam" id="PF18962"/>
    </source>
</evidence>
<sequence>MQVFYSSFLEIRATLTRLAVLVAAITVGGLLAAPAARAQVPQWQQLIYDQYQPRGATSSTIRATAVDANGDVLVAGIFNFEVTFGTHRLASRANNELFVAKWRPSTSTWLWAIRDGGYNVTDVTGLALNGSSVYVSGTFTSNASSTFAGTALPGAGEADAFLVKYTDTGSTATGVWAVSGGGPVADAGRGVAVSGNSVYLTGSFSGTARFAGTSLVSAGSSDVFLVKYTDNGSSVALGWARRSGGTRIETSGAVAVSGNNVYITGDFVGQASIAGVTLRSTVRTGNIETRDLFLAKYTDAGTTAWVTQVGGTGEEYGHALLVQGSDIYLGGEFASTLTMGSTTLTAAGNQDALLARFSDTGSTATPVWAVRDGGGSADEVKFLALRGNELYSIGTFSPSTQPAPSVAGVALTSAGLLDVYVARYAADTGAGQWARSFGSTFNDEAYAVAPSATDLYIAFNNPSSVVAFGPNQTLLATMNAGVLGRLDPATGAWRDLRTPNKGGRSQVNAIAPDADGNLLVAGLFSGQLALGSTLLTNVGGGGQNDIFLGKWSPAANDWLWAVRGGGLGNDEATGVAVVGNRVYVAGTFASGQGCRIAGTNLPGAGSTDGFVAGYTDNGSSVSEDWAAGLGGSGDDLASSLAASASGVYVTGTYTGSATAAGVALPTSAGSTDIYLAKYTLAGAGGWAVRGGGTGGEWAGAVAANGNQVYLTASFDSQRAASFAGVVLPGAGSFDVVLAKYVDQGSTVADGWAVSAGGRNYERARALAVSGANVYLTGSFSSTFGTTVAGVALTGAGSDDLFVAKYVDQGSTVANGWARSGGGTGSDISTGIAVNGSYVYLSGTFLNGSQGNTATIAGSTITQIGETDVFLARFTDTGSAAADGWAVAGGSDEGQLNGPEGNDYAATVAVVGTNVYLGGQVSVPGGITFTPPLFNAQPPTFGTLTMERGAGSYPYFIARLNDAPEPVITALTPGTSAPGATISIAGTNLNGITSITFTGPSGPLTVTTGFVGNAGGTLLTGVVVPAGALTGPVTVTGAGGTSAGFVLLLPGPRLEVAQGATPYPSGGLAYDFGPVPVGTTSAPVAFTLSNPGSTPLTLTNVSASFDFVLSGAVPATVPAGGTATVSVAYAPTLAGARTGTLTLTSALGAYTVNLSGRGLPNPTVISLSPPVTTVGATVTITGTNFVVGGTTVTLNGVPLTGVSVSLTQGSLTFVVPAGATSGQLVLSTSGGTASAGLLCISYPPTAAAVAGCAGSALTLTASGAPASGGTYQWFATASSTAVLGTGATFTTPPLSAATTYYVAIDFGAAGTGCPNPRTAVPVTLTAVPRPTIAAGGPLSFCAGDSVRLTASGADTYVWSTGATTPSIRVTTGGSYTVTGTSTTTGCAGQSATVAVLVQALPATPTITQAAGGLLSSSAVSGNQWYVGGVLIPGATGVNFQAPANGSYSVTTTSAAGCVSAASAAAVVVLTGTAASSLAEGFGLFPNPAHHAATVLLPAGLGAARLTLLNALGQTVRSVAVSGQQVALDLRGLAPGVYAVQLAAGGQRATRRLVVE</sequence>
<evidence type="ECO:0000256" key="1">
    <source>
        <dbReference type="ARBA" id="ARBA00004496"/>
    </source>
</evidence>
<dbReference type="SUPFAM" id="SSF75011">
    <property type="entry name" value="3-carboxy-cis,cis-mucoante lactonizing enzyme"/>
    <property type="match status" value="1"/>
</dbReference>
<dbReference type="Proteomes" id="UP001176429">
    <property type="component" value="Unassembled WGS sequence"/>
</dbReference>
<protein>
    <submittedName>
        <fullName evidence="6">Choice-of-anchor D domain-containing protein</fullName>
    </submittedName>
</protein>
<comment type="subcellular location">
    <subcellularLocation>
        <location evidence="1">Cytoplasm</location>
    </subcellularLocation>
</comment>
<reference evidence="6" key="1">
    <citation type="submission" date="2023-07" db="EMBL/GenBank/DDBJ databases">
        <authorList>
            <person name="Kim M.K."/>
        </authorList>
    </citation>
    <scope>NUCLEOTIDE SEQUENCE</scope>
    <source>
        <strain evidence="6">ASUV-10-1</strain>
    </source>
</reference>
<dbReference type="NCBIfam" id="NF012200">
    <property type="entry name" value="choice_anch_D"/>
    <property type="match status" value="1"/>
</dbReference>
<dbReference type="PANTHER" id="PTHR35580">
    <property type="entry name" value="CELL SURFACE GLYCOPROTEIN (S-LAYER PROTEIN)-LIKE PROTEIN"/>
    <property type="match status" value="1"/>
</dbReference>
<dbReference type="InterPro" id="IPR014756">
    <property type="entry name" value="Ig_E-set"/>
</dbReference>
<dbReference type="InterPro" id="IPR044023">
    <property type="entry name" value="Ig_7"/>
</dbReference>
<keyword evidence="7" id="KW-1185">Reference proteome</keyword>
<dbReference type="InterPro" id="IPR013783">
    <property type="entry name" value="Ig-like_fold"/>
</dbReference>
<accession>A0ABT9BCX4</accession>
<keyword evidence="2" id="KW-0963">Cytoplasm</keyword>
<dbReference type="InterPro" id="IPR052918">
    <property type="entry name" value="Motility_Chemotaxis_Reg"/>
</dbReference>
<evidence type="ECO:0000313" key="7">
    <source>
        <dbReference type="Proteomes" id="UP001176429"/>
    </source>
</evidence>
<dbReference type="PANTHER" id="PTHR35580:SF1">
    <property type="entry name" value="PHYTASE-LIKE DOMAIN-CONTAINING PROTEIN"/>
    <property type="match status" value="1"/>
</dbReference>
<dbReference type="RefSeq" id="WP_305005871.1">
    <property type="nucleotide sequence ID" value="NZ_JAUQSY010000004.1"/>
</dbReference>
<comment type="caution">
    <text evidence="6">The sequence shown here is derived from an EMBL/GenBank/DDBJ whole genome shotgun (WGS) entry which is preliminary data.</text>
</comment>
<organism evidence="6 7">
    <name type="scientific">Hymenobacter aranciens</name>
    <dbReference type="NCBI Taxonomy" id="3063996"/>
    <lineage>
        <taxon>Bacteria</taxon>
        <taxon>Pseudomonadati</taxon>
        <taxon>Bacteroidota</taxon>
        <taxon>Cytophagia</taxon>
        <taxon>Cytophagales</taxon>
        <taxon>Hymenobacteraceae</taxon>
        <taxon>Hymenobacter</taxon>
    </lineage>
</organism>
<feature type="domain" description="Secretion system C-terminal sorting" evidence="4">
    <location>
        <begin position="1482"/>
        <end position="1553"/>
    </location>
</feature>
<name>A0ABT9BCX4_9BACT</name>
<proteinExistence type="predicted"/>
<dbReference type="NCBIfam" id="TIGR04183">
    <property type="entry name" value="Por_Secre_tail"/>
    <property type="match status" value="1"/>
</dbReference>
<dbReference type="Pfam" id="PF19081">
    <property type="entry name" value="Ig_7"/>
    <property type="match status" value="1"/>
</dbReference>
<gene>
    <name evidence="6" type="ORF">Q5H93_07420</name>
</gene>
<dbReference type="Pfam" id="PF18962">
    <property type="entry name" value="Por_Secre_tail"/>
    <property type="match status" value="1"/>
</dbReference>
<feature type="domain" description="Ig-like" evidence="5">
    <location>
        <begin position="1243"/>
        <end position="1323"/>
    </location>
</feature>
<evidence type="ECO:0000313" key="6">
    <source>
        <dbReference type="EMBL" id="MDO7874556.1"/>
    </source>
</evidence>
<dbReference type="InterPro" id="IPR031549">
    <property type="entry name" value="ASH"/>
</dbReference>
<dbReference type="EMBL" id="JAUQSY010000004">
    <property type="protein sequence ID" value="MDO7874556.1"/>
    <property type="molecule type" value="Genomic_DNA"/>
</dbReference>
<dbReference type="Pfam" id="PF15780">
    <property type="entry name" value="ASH"/>
    <property type="match status" value="1"/>
</dbReference>
<dbReference type="InterPro" id="IPR026444">
    <property type="entry name" value="Secre_tail"/>
</dbReference>
<evidence type="ECO:0000259" key="5">
    <source>
        <dbReference type="Pfam" id="PF19081"/>
    </source>
</evidence>
<evidence type="ECO:0000256" key="2">
    <source>
        <dbReference type="ARBA" id="ARBA00022490"/>
    </source>
</evidence>
<feature type="domain" description="Abnormal spindle-like microcephaly-associated protein ASH" evidence="3">
    <location>
        <begin position="1070"/>
        <end position="1144"/>
    </location>
</feature>
<evidence type="ECO:0000259" key="3">
    <source>
        <dbReference type="Pfam" id="PF15780"/>
    </source>
</evidence>
<dbReference type="Gene3D" id="2.60.40.10">
    <property type="entry name" value="Immunoglobulins"/>
    <property type="match status" value="3"/>
</dbReference>